<dbReference type="Gene3D" id="2.170.270.10">
    <property type="entry name" value="SET domain"/>
    <property type="match status" value="1"/>
</dbReference>
<protein>
    <recommendedName>
        <fullName evidence="1">SET domain-containing protein</fullName>
    </recommendedName>
</protein>
<proteinExistence type="predicted"/>
<evidence type="ECO:0000313" key="2">
    <source>
        <dbReference type="EMBL" id="KAL2283469.1"/>
    </source>
</evidence>
<dbReference type="PANTHER" id="PTHR47332">
    <property type="entry name" value="SET DOMAIN-CONTAINING PROTEIN 5"/>
    <property type="match status" value="1"/>
</dbReference>
<keyword evidence="3" id="KW-1185">Reference proteome</keyword>
<dbReference type="Pfam" id="PF00856">
    <property type="entry name" value="SET"/>
    <property type="match status" value="1"/>
</dbReference>
<dbReference type="InterPro" id="IPR001214">
    <property type="entry name" value="SET_dom"/>
</dbReference>
<sequence length="329" mass="37459">MNVNIGTMLEARPAGDGMGKGLFATVDISVGTRILVESPIILLRQSPTPFREFCQAASSMDSDMNGLRDLHCNARLLNEHLPGNILAQIRSEDPQNTIDFRDDSLMDLIRLYATYYTNAVTIIEDGEDVGSAVFRTFSNVNHSCKPNVFSIFNTKTNQQTVYAGWNIKAGQQILISYFGGNEDFMTCEQRLEQTRRDWGFTCACEACLGSRITDPERERMGLLKKRLDQSIKNWPPDDHSARQALALEVVQEAKELLRLMEEAGVGYWKFRQIHGCKSYQDCSRYNMFLGNQAEAVRYAKQYREIEEVYYSEDGIDLAWMDQIGLRIPE</sequence>
<comment type="caution">
    <text evidence="2">The sequence shown here is derived from an EMBL/GenBank/DDBJ whole genome shotgun (WGS) entry which is preliminary data.</text>
</comment>
<evidence type="ECO:0000313" key="3">
    <source>
        <dbReference type="Proteomes" id="UP001600888"/>
    </source>
</evidence>
<dbReference type="SUPFAM" id="SSF82199">
    <property type="entry name" value="SET domain"/>
    <property type="match status" value="1"/>
</dbReference>
<dbReference type="SMART" id="SM00317">
    <property type="entry name" value="SET"/>
    <property type="match status" value="1"/>
</dbReference>
<dbReference type="PANTHER" id="PTHR47332:SF4">
    <property type="entry name" value="SET DOMAIN-CONTAINING PROTEIN 5"/>
    <property type="match status" value="1"/>
</dbReference>
<feature type="domain" description="SET" evidence="1">
    <location>
        <begin position="1"/>
        <end position="178"/>
    </location>
</feature>
<gene>
    <name evidence="2" type="ORF">FJTKL_09814</name>
</gene>
<dbReference type="EMBL" id="JBAWTH010000042">
    <property type="protein sequence ID" value="KAL2283469.1"/>
    <property type="molecule type" value="Genomic_DNA"/>
</dbReference>
<accession>A0ABR4EM02</accession>
<dbReference type="PROSITE" id="PS50280">
    <property type="entry name" value="SET"/>
    <property type="match status" value="1"/>
</dbReference>
<dbReference type="InterPro" id="IPR046341">
    <property type="entry name" value="SET_dom_sf"/>
</dbReference>
<evidence type="ECO:0000259" key="1">
    <source>
        <dbReference type="PROSITE" id="PS50280"/>
    </source>
</evidence>
<dbReference type="InterPro" id="IPR053185">
    <property type="entry name" value="SET_domain_protein"/>
</dbReference>
<reference evidence="2 3" key="1">
    <citation type="submission" date="2024-03" db="EMBL/GenBank/DDBJ databases">
        <title>A high-quality draft genome sequence of Diaporthe vaccinii, a causative agent of upright dieback and viscid rot disease in cranberry plants.</title>
        <authorList>
            <person name="Sarrasin M."/>
            <person name="Lang B.F."/>
            <person name="Burger G."/>
        </authorList>
    </citation>
    <scope>NUCLEOTIDE SEQUENCE [LARGE SCALE GENOMIC DNA]</scope>
    <source>
        <strain evidence="2 3">IS7</strain>
    </source>
</reference>
<dbReference type="Gene3D" id="1.25.40.10">
    <property type="entry name" value="Tetratricopeptide repeat domain"/>
    <property type="match status" value="1"/>
</dbReference>
<organism evidence="2 3">
    <name type="scientific">Diaporthe vaccinii</name>
    <dbReference type="NCBI Taxonomy" id="105482"/>
    <lineage>
        <taxon>Eukaryota</taxon>
        <taxon>Fungi</taxon>
        <taxon>Dikarya</taxon>
        <taxon>Ascomycota</taxon>
        <taxon>Pezizomycotina</taxon>
        <taxon>Sordariomycetes</taxon>
        <taxon>Sordariomycetidae</taxon>
        <taxon>Diaporthales</taxon>
        <taxon>Diaporthaceae</taxon>
        <taxon>Diaporthe</taxon>
        <taxon>Diaporthe eres species complex</taxon>
    </lineage>
</organism>
<dbReference type="CDD" id="cd20071">
    <property type="entry name" value="SET_SMYD"/>
    <property type="match status" value="1"/>
</dbReference>
<name>A0ABR4EM02_9PEZI</name>
<dbReference type="InterPro" id="IPR011990">
    <property type="entry name" value="TPR-like_helical_dom_sf"/>
</dbReference>
<dbReference type="Proteomes" id="UP001600888">
    <property type="component" value="Unassembled WGS sequence"/>
</dbReference>